<dbReference type="Gene3D" id="2.30.30.30">
    <property type="match status" value="1"/>
</dbReference>
<dbReference type="InterPro" id="IPR014726">
    <property type="entry name" value="Ribosomal_uL2_dom3"/>
</dbReference>
<keyword evidence="5" id="KW-0687">Ribonucleoprotein</keyword>
<dbReference type="InterPro" id="IPR022669">
    <property type="entry name" value="Ribosomal_uL2_C"/>
</dbReference>
<feature type="region of interest" description="Disordered" evidence="8">
    <location>
        <begin position="406"/>
        <end position="465"/>
    </location>
</feature>
<evidence type="ECO:0000256" key="4">
    <source>
        <dbReference type="ARBA" id="ARBA00023128"/>
    </source>
</evidence>
<dbReference type="SMART" id="SM01382">
    <property type="entry name" value="Ribosomal_L2_C"/>
    <property type="match status" value="1"/>
</dbReference>
<feature type="compositionally biased region" description="Polar residues" evidence="8">
    <location>
        <begin position="303"/>
        <end position="319"/>
    </location>
</feature>
<dbReference type="EMBL" id="ML991797">
    <property type="protein sequence ID" value="KAF2234629.1"/>
    <property type="molecule type" value="Genomic_DNA"/>
</dbReference>
<feature type="domain" description="Large ribosomal subunit protein uL2 C-terminal" evidence="9">
    <location>
        <begin position="225"/>
        <end position="432"/>
    </location>
</feature>
<dbReference type="GO" id="GO:0003735">
    <property type="term" value="F:structural constituent of ribosome"/>
    <property type="evidence" value="ECO:0007669"/>
    <property type="project" value="InterPro"/>
</dbReference>
<proteinExistence type="inferred from homology"/>
<dbReference type="Gene3D" id="4.10.950.10">
    <property type="entry name" value="Ribosomal protein L2, domain 3"/>
    <property type="match status" value="1"/>
</dbReference>
<feature type="domain" description="Large ribosomal subunit protein uL2 RNA-binding" evidence="10">
    <location>
        <begin position="122"/>
        <end position="198"/>
    </location>
</feature>
<feature type="compositionally biased region" description="Basic and acidic residues" evidence="8">
    <location>
        <begin position="269"/>
        <end position="279"/>
    </location>
</feature>
<feature type="region of interest" description="Disordered" evidence="8">
    <location>
        <begin position="33"/>
        <end position="76"/>
    </location>
</feature>
<dbReference type="SMART" id="SM01383">
    <property type="entry name" value="Ribosomal_L2"/>
    <property type="match status" value="1"/>
</dbReference>
<dbReference type="InterPro" id="IPR012340">
    <property type="entry name" value="NA-bd_OB-fold"/>
</dbReference>
<dbReference type="InterPro" id="IPR008991">
    <property type="entry name" value="Translation_prot_SH3-like_sf"/>
</dbReference>
<dbReference type="FunFam" id="2.40.50.140:FF:000128">
    <property type="entry name" value="50S ribosomal protein L2"/>
    <property type="match status" value="1"/>
</dbReference>
<dbReference type="OrthoDB" id="268576at2759"/>
<comment type="similarity">
    <text evidence="2">Belongs to the universal ribosomal protein uL2 family.</text>
</comment>
<evidence type="ECO:0000256" key="5">
    <source>
        <dbReference type="ARBA" id="ARBA00023274"/>
    </source>
</evidence>
<keyword evidence="12" id="KW-1185">Reference proteome</keyword>
<sequence>MLQSQLFWRSVATSSRHTCLPCLIRQYATKVEPVSTTPPSSPIQPTVATSDTSTKALQTDGTPQPTQPATSSRRQETAFALRTYKPRTPGVRHLRRPINDHLWKGGPYRPLTFPKIGQGKGGRNNRGRVTVRHRGGGHRRRIRTVDYKREAPGPHTVLRIEYDPNRSSHLALLENNQTKAKSYIIAADGLREGDVVESFRAGIPQKLLDEMGGMPDPGMLAVRTALRGNCLPIRMAPMGSQVFNIGSAVNRGGVFCRSAGTYATVISKTERPKTKKEENANESNSSAAIAEPEQEKSKDGKPLSTSTANPDSPNTSNATGPPHSTGRAVPSTTTKPTAVARKNRKKGEFLDVIIRLQSGELRKVSPDACCTFGVASNPHWHFRQLGKAGRARWLNKRPSVRGMAMNAADHPHGGGRGKSKGNRPPVSPWGTPAKSGYKTRKKRNTHVWLVQDRERNQGKRRSKNA</sequence>
<keyword evidence="4" id="KW-0496">Mitochondrion</keyword>
<dbReference type="InterPro" id="IPR022666">
    <property type="entry name" value="Ribosomal_uL2_RNA-bd_dom"/>
</dbReference>
<feature type="region of interest" description="Disordered" evidence="8">
    <location>
        <begin position="269"/>
        <end position="342"/>
    </location>
</feature>
<dbReference type="GO" id="GO:0003723">
    <property type="term" value="F:RNA binding"/>
    <property type="evidence" value="ECO:0007669"/>
    <property type="project" value="TreeGrafter"/>
</dbReference>
<dbReference type="SUPFAM" id="SSF50104">
    <property type="entry name" value="Translation proteins SH3-like domain"/>
    <property type="match status" value="2"/>
</dbReference>
<feature type="region of interest" description="Disordered" evidence="8">
    <location>
        <begin position="109"/>
        <end position="128"/>
    </location>
</feature>
<evidence type="ECO:0000313" key="12">
    <source>
        <dbReference type="Proteomes" id="UP000800092"/>
    </source>
</evidence>
<evidence type="ECO:0000256" key="6">
    <source>
        <dbReference type="ARBA" id="ARBA00037226"/>
    </source>
</evidence>
<dbReference type="InterPro" id="IPR002171">
    <property type="entry name" value="Ribosomal_uL2"/>
</dbReference>
<dbReference type="Gene3D" id="2.40.50.140">
    <property type="entry name" value="Nucleic acid-binding proteins"/>
    <property type="match status" value="1"/>
</dbReference>
<evidence type="ECO:0000259" key="9">
    <source>
        <dbReference type="SMART" id="SM01382"/>
    </source>
</evidence>
<gene>
    <name evidence="11" type="ORF">EV356DRAFT_501531</name>
</gene>
<dbReference type="SUPFAM" id="SSF50249">
    <property type="entry name" value="Nucleic acid-binding proteins"/>
    <property type="match status" value="1"/>
</dbReference>
<evidence type="ECO:0000256" key="7">
    <source>
        <dbReference type="ARBA" id="ARBA00069872"/>
    </source>
</evidence>
<organism evidence="11 12">
    <name type="scientific">Viridothelium virens</name>
    <name type="common">Speckled blister lichen</name>
    <name type="synonym">Trypethelium virens</name>
    <dbReference type="NCBI Taxonomy" id="1048519"/>
    <lineage>
        <taxon>Eukaryota</taxon>
        <taxon>Fungi</taxon>
        <taxon>Dikarya</taxon>
        <taxon>Ascomycota</taxon>
        <taxon>Pezizomycotina</taxon>
        <taxon>Dothideomycetes</taxon>
        <taxon>Dothideomycetes incertae sedis</taxon>
        <taxon>Trypetheliales</taxon>
        <taxon>Trypetheliaceae</taxon>
        <taxon>Viridothelium</taxon>
    </lineage>
</organism>
<evidence type="ECO:0000256" key="8">
    <source>
        <dbReference type="SAM" id="MobiDB-lite"/>
    </source>
</evidence>
<dbReference type="Pfam" id="PF03947">
    <property type="entry name" value="Ribosomal_L2_C"/>
    <property type="match status" value="2"/>
</dbReference>
<dbReference type="GO" id="GO:0032543">
    <property type="term" value="P:mitochondrial translation"/>
    <property type="evidence" value="ECO:0007669"/>
    <property type="project" value="TreeGrafter"/>
</dbReference>
<dbReference type="Proteomes" id="UP000800092">
    <property type="component" value="Unassembled WGS sequence"/>
</dbReference>
<evidence type="ECO:0000313" key="11">
    <source>
        <dbReference type="EMBL" id="KAF2234629.1"/>
    </source>
</evidence>
<dbReference type="GO" id="GO:0005762">
    <property type="term" value="C:mitochondrial large ribosomal subunit"/>
    <property type="evidence" value="ECO:0007669"/>
    <property type="project" value="TreeGrafter"/>
</dbReference>
<comment type="function">
    <text evidence="6">Component of the mitochondrial ribosome (mitoribosome), a dedicated translation machinery responsible for the synthesis of mitochondrial genome-encoded proteins, including at least some of the essential transmembrane subunits of the mitochondrial respiratory chain. The mitoribosomes are attached to the mitochondrial inner membrane and translation products are cotranslationally integrated into the membrane.</text>
</comment>
<evidence type="ECO:0000256" key="3">
    <source>
        <dbReference type="ARBA" id="ARBA00022980"/>
    </source>
</evidence>
<dbReference type="Pfam" id="PF00181">
    <property type="entry name" value="Ribosomal_L2_N"/>
    <property type="match status" value="1"/>
</dbReference>
<dbReference type="AlphaFoldDB" id="A0A6A6H9U2"/>
<protein>
    <recommendedName>
        <fullName evidence="7">Large ribosomal subunit protein uL2m</fullName>
    </recommendedName>
</protein>
<name>A0A6A6H9U2_VIRVR</name>
<keyword evidence="3 11" id="KW-0689">Ribosomal protein</keyword>
<dbReference type="InterPro" id="IPR014722">
    <property type="entry name" value="Rib_uL2_dom2"/>
</dbReference>
<reference evidence="11" key="1">
    <citation type="journal article" date="2020" name="Stud. Mycol.">
        <title>101 Dothideomycetes genomes: a test case for predicting lifestyles and emergence of pathogens.</title>
        <authorList>
            <person name="Haridas S."/>
            <person name="Albert R."/>
            <person name="Binder M."/>
            <person name="Bloem J."/>
            <person name="Labutti K."/>
            <person name="Salamov A."/>
            <person name="Andreopoulos B."/>
            <person name="Baker S."/>
            <person name="Barry K."/>
            <person name="Bills G."/>
            <person name="Bluhm B."/>
            <person name="Cannon C."/>
            <person name="Castanera R."/>
            <person name="Culley D."/>
            <person name="Daum C."/>
            <person name="Ezra D."/>
            <person name="Gonzalez J."/>
            <person name="Henrissat B."/>
            <person name="Kuo A."/>
            <person name="Liang C."/>
            <person name="Lipzen A."/>
            <person name="Lutzoni F."/>
            <person name="Magnuson J."/>
            <person name="Mondo S."/>
            <person name="Nolan M."/>
            <person name="Ohm R."/>
            <person name="Pangilinan J."/>
            <person name="Park H.-J."/>
            <person name="Ramirez L."/>
            <person name="Alfaro M."/>
            <person name="Sun H."/>
            <person name="Tritt A."/>
            <person name="Yoshinaga Y."/>
            <person name="Zwiers L.-H."/>
            <person name="Turgeon B."/>
            <person name="Goodwin S."/>
            <person name="Spatafora J."/>
            <person name="Crous P."/>
            <person name="Grigoriev I."/>
        </authorList>
    </citation>
    <scope>NUCLEOTIDE SEQUENCE</scope>
    <source>
        <strain evidence="11">Tuck. ex Michener</strain>
    </source>
</reference>
<feature type="compositionally biased region" description="Low complexity" evidence="8">
    <location>
        <begin position="33"/>
        <end position="47"/>
    </location>
</feature>
<evidence type="ECO:0000256" key="1">
    <source>
        <dbReference type="ARBA" id="ARBA00004173"/>
    </source>
</evidence>
<feature type="compositionally biased region" description="Polar residues" evidence="8">
    <location>
        <begin position="48"/>
        <end position="72"/>
    </location>
</feature>
<dbReference type="FunFam" id="4.10.950.10:FF:000001">
    <property type="entry name" value="50S ribosomal protein L2"/>
    <property type="match status" value="1"/>
</dbReference>
<dbReference type="PANTHER" id="PTHR13691:SF5">
    <property type="entry name" value="LARGE RIBOSOMAL SUBUNIT PROTEIN UL2M"/>
    <property type="match status" value="1"/>
</dbReference>
<comment type="subcellular location">
    <subcellularLocation>
        <location evidence="1">Mitochondrion</location>
    </subcellularLocation>
</comment>
<dbReference type="PANTHER" id="PTHR13691">
    <property type="entry name" value="RIBOSOMAL PROTEIN L2"/>
    <property type="match status" value="1"/>
</dbReference>
<evidence type="ECO:0000259" key="10">
    <source>
        <dbReference type="SMART" id="SM01383"/>
    </source>
</evidence>
<accession>A0A6A6H9U2</accession>
<evidence type="ECO:0000256" key="2">
    <source>
        <dbReference type="ARBA" id="ARBA00005636"/>
    </source>
</evidence>